<evidence type="ECO:0000313" key="11">
    <source>
        <dbReference type="Ensembl" id="ENSCCAP00000030628.1"/>
    </source>
</evidence>
<dbReference type="Pfam" id="PF00005">
    <property type="entry name" value="ABC_tran"/>
    <property type="match status" value="1"/>
</dbReference>
<reference evidence="11" key="2">
    <citation type="submission" date="2025-09" db="UniProtKB">
        <authorList>
            <consortium name="Ensembl"/>
        </authorList>
    </citation>
    <scope>IDENTIFICATION</scope>
</reference>
<dbReference type="GO" id="GO:0016887">
    <property type="term" value="F:ATP hydrolysis activity"/>
    <property type="evidence" value="ECO:0007669"/>
    <property type="project" value="InterPro"/>
</dbReference>
<keyword evidence="9" id="KW-0472">Membrane</keyword>
<sequence>MKHGNEIMSKDPVFSREIHPNPEEVKAANALTTPNLEEKPVITASYLHQEYCETKKSCFSARKKKIAIRNVSFCVKKGLSHNGAGKSSSIKVITGYTAGVVCDIRASVMQQYDNSLKFLGYCPQENSLWPELTMKEHLELYAAAKGLGKKDATLSISWYREKLMEALNLQEQLKAPVKTLSEEIKRNILRNPSVVLLDEPFTGMDPKGQQQMWQTLWATVKTKEWGALLTTHYMSEAKAVCHHVAMMVSGTLRCICCIQHLKNKFGKDYLWNLFTQRFCIFPQALTLLPDRYSSSMAYKLPAERVHPLSWDFFKLDAVKQTFNLEEYSFSQATLEQKQCEASLDADVGTTFLVQPVKQSA</sequence>
<keyword evidence="4" id="KW-0812">Transmembrane</keyword>
<dbReference type="STRING" id="9516.ENSCCAP00000030628"/>
<comment type="subcellular location">
    <subcellularLocation>
        <location evidence="1">Membrane</location>
        <topology evidence="1">Multi-pass membrane protein</topology>
    </subcellularLocation>
</comment>
<dbReference type="SUPFAM" id="SSF52540">
    <property type="entry name" value="P-loop containing nucleoside triphosphate hydrolases"/>
    <property type="match status" value="1"/>
</dbReference>
<evidence type="ECO:0000256" key="1">
    <source>
        <dbReference type="ARBA" id="ARBA00004141"/>
    </source>
</evidence>
<dbReference type="GO" id="GO:0005319">
    <property type="term" value="F:lipid transporter activity"/>
    <property type="evidence" value="ECO:0007669"/>
    <property type="project" value="TreeGrafter"/>
</dbReference>
<dbReference type="GO" id="GO:0016020">
    <property type="term" value="C:membrane"/>
    <property type="evidence" value="ECO:0007669"/>
    <property type="project" value="UniProtKB-SubCell"/>
</dbReference>
<keyword evidence="7" id="KW-1278">Translocase</keyword>
<dbReference type="AlphaFoldDB" id="A0A2K5RR58"/>
<evidence type="ECO:0000259" key="10">
    <source>
        <dbReference type="PROSITE" id="PS50893"/>
    </source>
</evidence>
<evidence type="ECO:0000256" key="7">
    <source>
        <dbReference type="ARBA" id="ARBA00022967"/>
    </source>
</evidence>
<dbReference type="InterPro" id="IPR027417">
    <property type="entry name" value="P-loop_NTPase"/>
</dbReference>
<keyword evidence="5" id="KW-0547">Nucleotide-binding</keyword>
<evidence type="ECO:0000256" key="6">
    <source>
        <dbReference type="ARBA" id="ARBA00022840"/>
    </source>
</evidence>
<organism evidence="11 12">
    <name type="scientific">Cebus imitator</name>
    <name type="common">Panamanian white-faced capuchin</name>
    <name type="synonym">Cebus capucinus imitator</name>
    <dbReference type="NCBI Taxonomy" id="2715852"/>
    <lineage>
        <taxon>Eukaryota</taxon>
        <taxon>Metazoa</taxon>
        <taxon>Chordata</taxon>
        <taxon>Craniata</taxon>
        <taxon>Vertebrata</taxon>
        <taxon>Euteleostomi</taxon>
        <taxon>Mammalia</taxon>
        <taxon>Eutheria</taxon>
        <taxon>Euarchontoglires</taxon>
        <taxon>Primates</taxon>
        <taxon>Haplorrhini</taxon>
        <taxon>Platyrrhini</taxon>
        <taxon>Cebidae</taxon>
        <taxon>Cebinae</taxon>
        <taxon>Cebus</taxon>
    </lineage>
</organism>
<dbReference type="GO" id="GO:0005524">
    <property type="term" value="F:ATP binding"/>
    <property type="evidence" value="ECO:0007669"/>
    <property type="project" value="UniProtKB-KW"/>
</dbReference>
<feature type="domain" description="ABC transporter" evidence="10">
    <location>
        <begin position="52"/>
        <end position="274"/>
    </location>
</feature>
<dbReference type="GeneTree" id="ENSGT00940000162673"/>
<comment type="similarity">
    <text evidence="2">Belongs to the ABC transporter superfamily. ABCA family.</text>
</comment>
<dbReference type="GO" id="GO:0140359">
    <property type="term" value="F:ABC-type transporter activity"/>
    <property type="evidence" value="ECO:0007669"/>
    <property type="project" value="InterPro"/>
</dbReference>
<dbReference type="Ensembl" id="ENSCCAT00000048374.1">
    <property type="protein sequence ID" value="ENSCCAP00000030628.1"/>
    <property type="gene ID" value="ENSCCAG00000033352.1"/>
</dbReference>
<dbReference type="PROSITE" id="PS50893">
    <property type="entry name" value="ABC_TRANSPORTER_2"/>
    <property type="match status" value="1"/>
</dbReference>
<dbReference type="PANTHER" id="PTHR19229:SF269">
    <property type="entry name" value="ATP-BINDING CASSETTE SUB-FAMILY A MEMBER 10"/>
    <property type="match status" value="1"/>
</dbReference>
<dbReference type="InterPro" id="IPR003439">
    <property type="entry name" value="ABC_transporter-like_ATP-bd"/>
</dbReference>
<evidence type="ECO:0000256" key="9">
    <source>
        <dbReference type="ARBA" id="ARBA00023136"/>
    </source>
</evidence>
<reference evidence="11" key="1">
    <citation type="submission" date="2025-08" db="UniProtKB">
        <authorList>
            <consortium name="Ensembl"/>
        </authorList>
    </citation>
    <scope>IDENTIFICATION</scope>
</reference>
<keyword evidence="12" id="KW-1185">Reference proteome</keyword>
<evidence type="ECO:0000256" key="2">
    <source>
        <dbReference type="ARBA" id="ARBA00008869"/>
    </source>
</evidence>
<keyword evidence="6" id="KW-0067">ATP-binding</keyword>
<dbReference type="FunFam" id="3.40.50.300:FF:000335">
    <property type="entry name" value="ATP binding cassette subfamily A member 5"/>
    <property type="match status" value="1"/>
</dbReference>
<evidence type="ECO:0000313" key="12">
    <source>
        <dbReference type="Proteomes" id="UP000233040"/>
    </source>
</evidence>
<dbReference type="InterPro" id="IPR026082">
    <property type="entry name" value="ABCA"/>
</dbReference>
<evidence type="ECO:0000256" key="3">
    <source>
        <dbReference type="ARBA" id="ARBA00022448"/>
    </source>
</evidence>
<keyword evidence="3" id="KW-0813">Transport</keyword>
<evidence type="ECO:0000256" key="4">
    <source>
        <dbReference type="ARBA" id="ARBA00022692"/>
    </source>
</evidence>
<accession>A0A2K5RR58</accession>
<evidence type="ECO:0000256" key="5">
    <source>
        <dbReference type="ARBA" id="ARBA00022741"/>
    </source>
</evidence>
<protein>
    <recommendedName>
        <fullName evidence="10">ABC transporter domain-containing protein</fullName>
    </recommendedName>
</protein>
<dbReference type="Proteomes" id="UP000233040">
    <property type="component" value="Unassembled WGS sequence"/>
</dbReference>
<dbReference type="OMA" id="THDEYKD"/>
<dbReference type="PANTHER" id="PTHR19229">
    <property type="entry name" value="ATP-BINDING CASSETTE TRANSPORTER SUBFAMILY A ABCA"/>
    <property type="match status" value="1"/>
</dbReference>
<keyword evidence="8" id="KW-1133">Transmembrane helix</keyword>
<proteinExistence type="inferred from homology"/>
<evidence type="ECO:0000256" key="8">
    <source>
        <dbReference type="ARBA" id="ARBA00022989"/>
    </source>
</evidence>
<name>A0A2K5RR58_CEBIM</name>
<dbReference type="Gene3D" id="3.40.50.300">
    <property type="entry name" value="P-loop containing nucleotide triphosphate hydrolases"/>
    <property type="match status" value="1"/>
</dbReference>